<organism evidence="1 2">
    <name type="scientific">Myriangium duriaei CBS 260.36</name>
    <dbReference type="NCBI Taxonomy" id="1168546"/>
    <lineage>
        <taxon>Eukaryota</taxon>
        <taxon>Fungi</taxon>
        <taxon>Dikarya</taxon>
        <taxon>Ascomycota</taxon>
        <taxon>Pezizomycotina</taxon>
        <taxon>Dothideomycetes</taxon>
        <taxon>Dothideomycetidae</taxon>
        <taxon>Myriangiales</taxon>
        <taxon>Myriangiaceae</taxon>
        <taxon>Myriangium</taxon>
    </lineage>
</organism>
<dbReference type="Proteomes" id="UP000799439">
    <property type="component" value="Unassembled WGS sequence"/>
</dbReference>
<comment type="caution">
    <text evidence="1">The sequence shown here is derived from an EMBL/GenBank/DDBJ whole genome shotgun (WGS) entry which is preliminary data.</text>
</comment>
<evidence type="ECO:0000313" key="1">
    <source>
        <dbReference type="EMBL" id="KAF2151744.1"/>
    </source>
</evidence>
<reference evidence="1" key="1">
    <citation type="journal article" date="2020" name="Stud. Mycol.">
        <title>101 Dothideomycetes genomes: a test case for predicting lifestyles and emergence of pathogens.</title>
        <authorList>
            <person name="Haridas S."/>
            <person name="Albert R."/>
            <person name="Binder M."/>
            <person name="Bloem J."/>
            <person name="Labutti K."/>
            <person name="Salamov A."/>
            <person name="Andreopoulos B."/>
            <person name="Baker S."/>
            <person name="Barry K."/>
            <person name="Bills G."/>
            <person name="Bluhm B."/>
            <person name="Cannon C."/>
            <person name="Castanera R."/>
            <person name="Culley D."/>
            <person name="Daum C."/>
            <person name="Ezra D."/>
            <person name="Gonzalez J."/>
            <person name="Henrissat B."/>
            <person name="Kuo A."/>
            <person name="Liang C."/>
            <person name="Lipzen A."/>
            <person name="Lutzoni F."/>
            <person name="Magnuson J."/>
            <person name="Mondo S."/>
            <person name="Nolan M."/>
            <person name="Ohm R."/>
            <person name="Pangilinan J."/>
            <person name="Park H.-J."/>
            <person name="Ramirez L."/>
            <person name="Alfaro M."/>
            <person name="Sun H."/>
            <person name="Tritt A."/>
            <person name="Yoshinaga Y."/>
            <person name="Zwiers L.-H."/>
            <person name="Turgeon B."/>
            <person name="Goodwin S."/>
            <person name="Spatafora J."/>
            <person name="Crous P."/>
            <person name="Grigoriev I."/>
        </authorList>
    </citation>
    <scope>NUCLEOTIDE SEQUENCE</scope>
    <source>
        <strain evidence="1">CBS 260.36</strain>
    </source>
</reference>
<protein>
    <recommendedName>
        <fullName evidence="3">DUF4185 domain-containing protein</fullName>
    </recommendedName>
</protein>
<accession>A0A9P4J3K4</accession>
<name>A0A9P4J3K4_9PEZI</name>
<dbReference type="OrthoDB" id="2884638at2759"/>
<evidence type="ECO:0000313" key="2">
    <source>
        <dbReference type="Proteomes" id="UP000799439"/>
    </source>
</evidence>
<dbReference type="EMBL" id="ML996087">
    <property type="protein sequence ID" value="KAF2151744.1"/>
    <property type="molecule type" value="Genomic_DNA"/>
</dbReference>
<keyword evidence="2" id="KW-1185">Reference proteome</keyword>
<sequence>MQAEGLGGDKCRTGTVGDKVIWSCGDMQCGNGTACGFSMGPAFYGSDDVMTINTDSITDVGDYTFATAWNKDPLPVAPQKQFGMDTSNVVEINSTHGVAFVWEIWRGASDSSIVDRGAGAVSVTLGSTKPIATRVGPLLSNGTALQLGLIAIMRADKYVYVYSAGGPSGVNVARVAASDDVFDASKYEFLVKDTQTWEAPGQIPDKTETRYGLTTQDSSGKFGCLVYGSAFYNADWDKYVILCNAYLSFTMMYVADKPEGPFSATYPVLNEFPGYGSHAHPHYGLNPLYFSLGPDGPFSMFKMTFKF</sequence>
<proteinExistence type="predicted"/>
<evidence type="ECO:0008006" key="3">
    <source>
        <dbReference type="Google" id="ProtNLM"/>
    </source>
</evidence>
<dbReference type="AlphaFoldDB" id="A0A9P4J3K4"/>
<gene>
    <name evidence="1" type="ORF">K461DRAFT_279239</name>
</gene>